<dbReference type="Pfam" id="PF00067">
    <property type="entry name" value="p450"/>
    <property type="match status" value="1"/>
</dbReference>
<keyword evidence="2" id="KW-0560">Oxidoreductase</keyword>
<comment type="caution">
    <text evidence="3">The sequence shown here is derived from an EMBL/GenBank/DDBJ whole genome shotgun (WGS) entry which is preliminary data.</text>
</comment>
<keyword evidence="2" id="KW-0479">Metal-binding</keyword>
<dbReference type="RefSeq" id="WP_317775922.1">
    <property type="nucleotide sequence ID" value="NZ_JAWMAJ010000323.1"/>
</dbReference>
<keyword evidence="4" id="KW-1185">Reference proteome</keyword>
<keyword evidence="2" id="KW-0408">Iron</keyword>
<keyword evidence="2" id="KW-0503">Monooxygenase</keyword>
<name>A0ABU4FS88_9ACTN</name>
<comment type="similarity">
    <text evidence="1 2">Belongs to the cytochrome P450 family.</text>
</comment>
<dbReference type="SUPFAM" id="SSF48264">
    <property type="entry name" value="Cytochrome P450"/>
    <property type="match status" value="1"/>
</dbReference>
<keyword evidence="2" id="KW-0349">Heme</keyword>
<evidence type="ECO:0000256" key="1">
    <source>
        <dbReference type="ARBA" id="ARBA00010617"/>
    </source>
</evidence>
<evidence type="ECO:0000313" key="3">
    <source>
        <dbReference type="EMBL" id="MDV7223483.1"/>
    </source>
</evidence>
<accession>A0ABU4FS88</accession>
<dbReference type="InterPro" id="IPR036396">
    <property type="entry name" value="Cyt_P450_sf"/>
</dbReference>
<dbReference type="PROSITE" id="PS00086">
    <property type="entry name" value="CYTOCHROME_P450"/>
    <property type="match status" value="1"/>
</dbReference>
<gene>
    <name evidence="3" type="ORF">R5A26_46975</name>
</gene>
<dbReference type="PRINTS" id="PR00359">
    <property type="entry name" value="BP450"/>
</dbReference>
<dbReference type="PRINTS" id="PR00385">
    <property type="entry name" value="P450"/>
</dbReference>
<protein>
    <submittedName>
        <fullName evidence="3">Cytochrome P450</fullName>
    </submittedName>
</protein>
<dbReference type="PANTHER" id="PTHR46696">
    <property type="entry name" value="P450, PUTATIVE (EUROFUNG)-RELATED"/>
    <property type="match status" value="1"/>
</dbReference>
<sequence length="394" mass="43829">MTEVVDLGEFGEEFRRDPYPVYAMLRERGPVHRVRMPASDQGHETWLIVGYEEARSALTDPRLAKDGNRIGVTFLDEELIGKHLLSTDPPQHTRLRGLISRSFTARRVEELRPRVQQITDDLLDAMLPAGRTDLVESFSYPLPITVICELLGVPEMDRTEFRELSMEAVAPTGADSGYDAIVRLAQYLRDLIEDKRCAGHSGDLLSDLIRTTAEDGDRLSPQELRGMAFILLIAGHETTVNLLTSGVHALLTHPEQLAALRADMTLLDGAIEEMLRYEGPVENATFRFAAEPLDVAGTFIEKGESVRVCLNAADHDAGRFPAPDRFDIRRDTRGHLAFGHGIHYCLGAPLARLEARTAIRTLLERAPALTLAGPPGDWLPGMLMRGMRALPVRW</sequence>
<dbReference type="InterPro" id="IPR002397">
    <property type="entry name" value="Cyt_P450_B"/>
</dbReference>
<dbReference type="PANTHER" id="PTHR46696:SF1">
    <property type="entry name" value="CYTOCHROME P450 YJIB-RELATED"/>
    <property type="match status" value="1"/>
</dbReference>
<dbReference type="InterPro" id="IPR017972">
    <property type="entry name" value="Cyt_P450_CS"/>
</dbReference>
<dbReference type="Proteomes" id="UP001187346">
    <property type="component" value="Unassembled WGS sequence"/>
</dbReference>
<dbReference type="CDD" id="cd11029">
    <property type="entry name" value="CYP107-like"/>
    <property type="match status" value="1"/>
</dbReference>
<dbReference type="InterPro" id="IPR001128">
    <property type="entry name" value="Cyt_P450"/>
</dbReference>
<dbReference type="EMBL" id="JAWMAJ010000323">
    <property type="protein sequence ID" value="MDV7223483.1"/>
    <property type="molecule type" value="Genomic_DNA"/>
</dbReference>
<dbReference type="Gene3D" id="1.10.630.10">
    <property type="entry name" value="Cytochrome P450"/>
    <property type="match status" value="1"/>
</dbReference>
<organism evidence="3 4">
    <name type="scientific">Streptomyces prunicolor</name>
    <dbReference type="NCBI Taxonomy" id="67348"/>
    <lineage>
        <taxon>Bacteria</taxon>
        <taxon>Bacillati</taxon>
        <taxon>Actinomycetota</taxon>
        <taxon>Actinomycetes</taxon>
        <taxon>Kitasatosporales</taxon>
        <taxon>Streptomycetaceae</taxon>
        <taxon>Streptomyces</taxon>
    </lineage>
</organism>
<proteinExistence type="inferred from homology"/>
<evidence type="ECO:0000256" key="2">
    <source>
        <dbReference type="RuleBase" id="RU000461"/>
    </source>
</evidence>
<reference evidence="3 4" key="1">
    <citation type="submission" date="2023-10" db="EMBL/GenBank/DDBJ databases">
        <title>Characterization of rhizosphere-enriched actinobacteria from wheat plants lab-grown on chernevaya soil.</title>
        <authorList>
            <person name="Tikhonova E.N."/>
            <person name="Konopkin A."/>
            <person name="Kravchenko I.K."/>
        </authorList>
    </citation>
    <scope>NUCLEOTIDE SEQUENCE [LARGE SCALE GENOMIC DNA]</scope>
    <source>
        <strain evidence="3 4">RR29</strain>
    </source>
</reference>
<evidence type="ECO:0000313" key="4">
    <source>
        <dbReference type="Proteomes" id="UP001187346"/>
    </source>
</evidence>